<dbReference type="AlphaFoldDB" id="A0A0P8C8R5"/>
<evidence type="ECO:0000259" key="1">
    <source>
        <dbReference type="Pfam" id="PF12773"/>
    </source>
</evidence>
<sequence>MGKILSEEERQHLLDKLNSKMVATRFMALKSITFSINQNQIDFSRMDMEIPEFTRNLVKIIELLAKNDPQEMVKREAGVCIEIFKKRINPVTMQDLPKCTSCGENAMIISHFCTNCGVGLRGQKWVSTYKLCEKCKYPIEPGWNNCSFCGNQLIRKVETVKICQFCKKNVDPSWLMCPFCGSRLKIIAGL</sequence>
<dbReference type="Proteomes" id="UP000050360">
    <property type="component" value="Unassembled WGS sequence"/>
</dbReference>
<protein>
    <submittedName>
        <fullName evidence="2">Double zinc ribbon</fullName>
    </submittedName>
</protein>
<evidence type="ECO:0000313" key="2">
    <source>
        <dbReference type="EMBL" id="KPQ43213.1"/>
    </source>
</evidence>
<dbReference type="EMBL" id="LKCM01000169">
    <property type="protein sequence ID" value="KPQ43213.1"/>
    <property type="molecule type" value="Genomic_DNA"/>
</dbReference>
<accession>A0A0P8C8R5</accession>
<proteinExistence type="predicted"/>
<gene>
    <name evidence="2" type="ORF">MPEBLZ_02225</name>
</gene>
<name>A0A0P8C8R5_9EURY</name>
<reference evidence="2 3" key="1">
    <citation type="submission" date="2015-09" db="EMBL/GenBank/DDBJ databases">
        <title>A metagenomics-based metabolic model of nitrate-dependent anaerobic oxidation of methane by Methanoperedens-like archaea.</title>
        <authorList>
            <person name="Arshad A."/>
            <person name="Speth D.R."/>
            <person name="De Graaf R.M."/>
            <person name="Op Den Camp H.J."/>
            <person name="Jetten M.S."/>
            <person name="Welte C.U."/>
        </authorList>
    </citation>
    <scope>NUCLEOTIDE SEQUENCE [LARGE SCALE GENOMIC DNA]</scope>
</reference>
<feature type="domain" description="DZANK-type" evidence="1">
    <location>
        <begin position="99"/>
        <end position="150"/>
    </location>
</feature>
<comment type="caution">
    <text evidence="2">The sequence shown here is derived from an EMBL/GenBank/DDBJ whole genome shotgun (WGS) entry which is preliminary data.</text>
</comment>
<organism evidence="2 3">
    <name type="scientific">Candidatus Methanoperedens nitratireducens</name>
    <dbReference type="NCBI Taxonomy" id="1392998"/>
    <lineage>
        <taxon>Archaea</taxon>
        <taxon>Methanobacteriati</taxon>
        <taxon>Methanobacteriota</taxon>
        <taxon>Stenosarchaea group</taxon>
        <taxon>Methanomicrobia</taxon>
        <taxon>Methanosarcinales</taxon>
        <taxon>ANME-2 cluster</taxon>
        <taxon>Candidatus Methanoperedentaceae</taxon>
        <taxon>Candidatus Methanoperedens</taxon>
    </lineage>
</organism>
<dbReference type="InterPro" id="IPR025874">
    <property type="entry name" value="DZR"/>
</dbReference>
<dbReference type="Pfam" id="PF12773">
    <property type="entry name" value="DZR"/>
    <property type="match status" value="1"/>
</dbReference>
<evidence type="ECO:0000313" key="3">
    <source>
        <dbReference type="Proteomes" id="UP000050360"/>
    </source>
</evidence>